<evidence type="ECO:0000256" key="6">
    <source>
        <dbReference type="ARBA" id="ARBA00022614"/>
    </source>
</evidence>
<dbReference type="InterPro" id="IPR013210">
    <property type="entry name" value="LRR_N_plant-typ"/>
</dbReference>
<dbReference type="FunFam" id="1.10.510.10:FF:001023">
    <property type="entry name" value="Os07g0541700 protein"/>
    <property type="match status" value="1"/>
</dbReference>
<evidence type="ECO:0000256" key="5">
    <source>
        <dbReference type="ARBA" id="ARBA00022553"/>
    </source>
</evidence>
<evidence type="ECO:0000259" key="21">
    <source>
        <dbReference type="PROSITE" id="PS50011"/>
    </source>
</evidence>
<dbReference type="Pfam" id="PF08263">
    <property type="entry name" value="LRRNT_2"/>
    <property type="match status" value="1"/>
</dbReference>
<evidence type="ECO:0000256" key="9">
    <source>
        <dbReference type="ARBA" id="ARBA00022729"/>
    </source>
</evidence>
<accession>A0AA87ZKJ9</accession>
<name>A0AA87ZKJ9_FICCA</name>
<keyword evidence="9 20" id="KW-0732">Signal</keyword>
<dbReference type="InterPro" id="IPR011009">
    <property type="entry name" value="Kinase-like_dom_sf"/>
</dbReference>
<evidence type="ECO:0000256" key="4">
    <source>
        <dbReference type="ARBA" id="ARBA00022527"/>
    </source>
</evidence>
<evidence type="ECO:0000256" key="15">
    <source>
        <dbReference type="ARBA" id="ARBA00023136"/>
    </source>
</evidence>
<keyword evidence="14 19" id="KW-1133">Transmembrane helix</keyword>
<dbReference type="InterPro" id="IPR000719">
    <property type="entry name" value="Prot_kinase_dom"/>
</dbReference>
<keyword evidence="13" id="KW-0067">ATP-binding</keyword>
<dbReference type="AlphaFoldDB" id="A0AA87ZKJ9"/>
<dbReference type="PROSITE" id="PS50011">
    <property type="entry name" value="PROTEIN_KINASE_DOM"/>
    <property type="match status" value="1"/>
</dbReference>
<comment type="catalytic activity">
    <reaction evidence="18">
        <text>L-seryl-[protein] + ATP = O-phospho-L-seryl-[protein] + ADP + H(+)</text>
        <dbReference type="Rhea" id="RHEA:17989"/>
        <dbReference type="Rhea" id="RHEA-COMP:9863"/>
        <dbReference type="Rhea" id="RHEA-COMP:11604"/>
        <dbReference type="ChEBI" id="CHEBI:15378"/>
        <dbReference type="ChEBI" id="CHEBI:29999"/>
        <dbReference type="ChEBI" id="CHEBI:30616"/>
        <dbReference type="ChEBI" id="CHEBI:83421"/>
        <dbReference type="ChEBI" id="CHEBI:456216"/>
        <dbReference type="EC" id="2.7.11.1"/>
    </reaction>
</comment>
<dbReference type="Proteomes" id="UP001187192">
    <property type="component" value="Unassembled WGS sequence"/>
</dbReference>
<feature type="chain" id="PRO_5041689376" description="non-specific serine/threonine protein kinase" evidence="20">
    <location>
        <begin position="22"/>
        <end position="706"/>
    </location>
</feature>
<dbReference type="Gene3D" id="3.80.10.10">
    <property type="entry name" value="Ribonuclease Inhibitor"/>
    <property type="match status" value="2"/>
</dbReference>
<dbReference type="PANTHER" id="PTHR48007">
    <property type="entry name" value="LEUCINE-RICH REPEAT RECEPTOR-LIKE PROTEIN KINASE PXC1"/>
    <property type="match status" value="1"/>
</dbReference>
<dbReference type="InterPro" id="IPR001611">
    <property type="entry name" value="Leu-rich_rpt"/>
</dbReference>
<dbReference type="FunFam" id="3.80.10.10:FF:000722">
    <property type="entry name" value="Leucine-rich repeat receptor-like protein kinase"/>
    <property type="match status" value="1"/>
</dbReference>
<evidence type="ECO:0000256" key="2">
    <source>
        <dbReference type="ARBA" id="ARBA00009592"/>
    </source>
</evidence>
<keyword evidence="23" id="KW-1185">Reference proteome</keyword>
<evidence type="ECO:0000256" key="19">
    <source>
        <dbReference type="SAM" id="Phobius"/>
    </source>
</evidence>
<evidence type="ECO:0000256" key="16">
    <source>
        <dbReference type="ARBA" id="ARBA00023180"/>
    </source>
</evidence>
<comment type="catalytic activity">
    <reaction evidence="17">
        <text>L-threonyl-[protein] + ATP = O-phospho-L-threonyl-[protein] + ADP + H(+)</text>
        <dbReference type="Rhea" id="RHEA:46608"/>
        <dbReference type="Rhea" id="RHEA-COMP:11060"/>
        <dbReference type="Rhea" id="RHEA-COMP:11605"/>
        <dbReference type="ChEBI" id="CHEBI:15378"/>
        <dbReference type="ChEBI" id="CHEBI:30013"/>
        <dbReference type="ChEBI" id="CHEBI:30616"/>
        <dbReference type="ChEBI" id="CHEBI:61977"/>
        <dbReference type="ChEBI" id="CHEBI:456216"/>
        <dbReference type="EC" id="2.7.11.1"/>
    </reaction>
</comment>
<keyword evidence="7" id="KW-0808">Transferase</keyword>
<dbReference type="GO" id="GO:0016020">
    <property type="term" value="C:membrane"/>
    <property type="evidence" value="ECO:0007669"/>
    <property type="project" value="UniProtKB-SubCell"/>
</dbReference>
<dbReference type="SMART" id="SM00369">
    <property type="entry name" value="LRR_TYP"/>
    <property type="match status" value="3"/>
</dbReference>
<evidence type="ECO:0000256" key="20">
    <source>
        <dbReference type="SAM" id="SignalP"/>
    </source>
</evidence>
<protein>
    <recommendedName>
        <fullName evidence="3">non-specific serine/threonine protein kinase</fullName>
        <ecNumber evidence="3">2.7.11.1</ecNumber>
    </recommendedName>
</protein>
<keyword evidence="10" id="KW-0677">Repeat</keyword>
<evidence type="ECO:0000313" key="22">
    <source>
        <dbReference type="EMBL" id="GMN28198.1"/>
    </source>
</evidence>
<dbReference type="GO" id="GO:0004674">
    <property type="term" value="F:protein serine/threonine kinase activity"/>
    <property type="evidence" value="ECO:0007669"/>
    <property type="project" value="UniProtKB-KW"/>
</dbReference>
<comment type="subcellular location">
    <subcellularLocation>
        <location evidence="1">Membrane</location>
        <topology evidence="1">Single-pass type I membrane protein</topology>
    </subcellularLocation>
</comment>
<dbReference type="CDD" id="cd14066">
    <property type="entry name" value="STKc_IRAK"/>
    <property type="match status" value="1"/>
</dbReference>
<dbReference type="EC" id="2.7.11.1" evidence="3"/>
<evidence type="ECO:0000256" key="18">
    <source>
        <dbReference type="ARBA" id="ARBA00048679"/>
    </source>
</evidence>
<dbReference type="Pfam" id="PF00560">
    <property type="entry name" value="LRR_1"/>
    <property type="match status" value="6"/>
</dbReference>
<dbReference type="InterPro" id="IPR032675">
    <property type="entry name" value="LRR_dom_sf"/>
</dbReference>
<organism evidence="22 23">
    <name type="scientific">Ficus carica</name>
    <name type="common">Common fig</name>
    <dbReference type="NCBI Taxonomy" id="3494"/>
    <lineage>
        <taxon>Eukaryota</taxon>
        <taxon>Viridiplantae</taxon>
        <taxon>Streptophyta</taxon>
        <taxon>Embryophyta</taxon>
        <taxon>Tracheophyta</taxon>
        <taxon>Spermatophyta</taxon>
        <taxon>Magnoliopsida</taxon>
        <taxon>eudicotyledons</taxon>
        <taxon>Gunneridae</taxon>
        <taxon>Pentapetalae</taxon>
        <taxon>rosids</taxon>
        <taxon>fabids</taxon>
        <taxon>Rosales</taxon>
        <taxon>Moraceae</taxon>
        <taxon>Ficeae</taxon>
        <taxon>Ficus</taxon>
    </lineage>
</organism>
<evidence type="ECO:0000256" key="7">
    <source>
        <dbReference type="ARBA" id="ARBA00022679"/>
    </source>
</evidence>
<evidence type="ECO:0000256" key="14">
    <source>
        <dbReference type="ARBA" id="ARBA00022989"/>
    </source>
</evidence>
<dbReference type="SUPFAM" id="SSF52058">
    <property type="entry name" value="L domain-like"/>
    <property type="match status" value="1"/>
</dbReference>
<dbReference type="Gene3D" id="1.10.510.10">
    <property type="entry name" value="Transferase(Phosphotransferase) domain 1"/>
    <property type="match status" value="1"/>
</dbReference>
<evidence type="ECO:0000313" key="23">
    <source>
        <dbReference type="Proteomes" id="UP001187192"/>
    </source>
</evidence>
<dbReference type="PANTHER" id="PTHR48007:SF83">
    <property type="entry name" value="PROTEIN KINASE DOMAIN-CONTAINING PROTEIN"/>
    <property type="match status" value="1"/>
</dbReference>
<evidence type="ECO:0000256" key="3">
    <source>
        <dbReference type="ARBA" id="ARBA00012513"/>
    </source>
</evidence>
<dbReference type="SUPFAM" id="SSF56112">
    <property type="entry name" value="Protein kinase-like (PK-like)"/>
    <property type="match status" value="1"/>
</dbReference>
<keyword evidence="16" id="KW-0325">Glycoprotein</keyword>
<dbReference type="FunFam" id="3.80.10.10:FF:000275">
    <property type="entry name" value="Leucine-rich repeat receptor-like protein kinase"/>
    <property type="match status" value="1"/>
</dbReference>
<proteinExistence type="inferred from homology"/>
<evidence type="ECO:0000256" key="11">
    <source>
        <dbReference type="ARBA" id="ARBA00022741"/>
    </source>
</evidence>
<comment type="caution">
    <text evidence="22">The sequence shown here is derived from an EMBL/GenBank/DDBJ whole genome shotgun (WGS) entry which is preliminary data.</text>
</comment>
<evidence type="ECO:0000256" key="10">
    <source>
        <dbReference type="ARBA" id="ARBA00022737"/>
    </source>
</evidence>
<keyword evidence="12" id="KW-0418">Kinase</keyword>
<evidence type="ECO:0000256" key="17">
    <source>
        <dbReference type="ARBA" id="ARBA00047899"/>
    </source>
</evidence>
<dbReference type="GO" id="GO:0005524">
    <property type="term" value="F:ATP binding"/>
    <property type="evidence" value="ECO:0007669"/>
    <property type="project" value="UniProtKB-KW"/>
</dbReference>
<dbReference type="InterPro" id="IPR046959">
    <property type="entry name" value="PRK1-6/SRF4-like"/>
</dbReference>
<keyword evidence="11" id="KW-0547">Nucleotide-binding</keyword>
<keyword evidence="5" id="KW-0597">Phosphoprotein</keyword>
<feature type="domain" description="Protein kinase" evidence="21">
    <location>
        <begin position="401"/>
        <end position="705"/>
    </location>
</feature>
<comment type="similarity">
    <text evidence="2">Belongs to the RLP family.</text>
</comment>
<evidence type="ECO:0000256" key="13">
    <source>
        <dbReference type="ARBA" id="ARBA00022840"/>
    </source>
</evidence>
<feature type="signal peptide" evidence="20">
    <location>
        <begin position="1"/>
        <end position="21"/>
    </location>
</feature>
<dbReference type="EMBL" id="BTGU01000002">
    <property type="protein sequence ID" value="GMN28198.1"/>
    <property type="molecule type" value="Genomic_DNA"/>
</dbReference>
<keyword evidence="15 19" id="KW-0472">Membrane</keyword>
<dbReference type="InterPro" id="IPR003591">
    <property type="entry name" value="Leu-rich_rpt_typical-subtyp"/>
</dbReference>
<evidence type="ECO:0000256" key="8">
    <source>
        <dbReference type="ARBA" id="ARBA00022692"/>
    </source>
</evidence>
<feature type="transmembrane region" description="Helical" evidence="19">
    <location>
        <begin position="313"/>
        <end position="338"/>
    </location>
</feature>
<keyword evidence="8 19" id="KW-0812">Transmembrane</keyword>
<keyword evidence="4" id="KW-0723">Serine/threonine-protein kinase</keyword>
<dbReference type="Gene3D" id="3.30.200.20">
    <property type="entry name" value="Phosphorylase Kinase, domain 1"/>
    <property type="match status" value="1"/>
</dbReference>
<dbReference type="Pfam" id="PF00069">
    <property type="entry name" value="Pkinase"/>
    <property type="match status" value="1"/>
</dbReference>
<reference evidence="22" key="1">
    <citation type="submission" date="2023-07" db="EMBL/GenBank/DDBJ databases">
        <title>draft genome sequence of fig (Ficus carica).</title>
        <authorList>
            <person name="Takahashi T."/>
            <person name="Nishimura K."/>
        </authorList>
    </citation>
    <scope>NUCLEOTIDE SEQUENCE</scope>
</reference>
<evidence type="ECO:0000256" key="12">
    <source>
        <dbReference type="ARBA" id="ARBA00022777"/>
    </source>
</evidence>
<gene>
    <name evidence="22" type="ORF">TIFTF001_001957</name>
</gene>
<sequence>MDFSVLFFVLLLWNWPAFVASLNEEGLALLSFKRSLKEFPESSFTSWNSSDETPCSWLGVTCKAQRVIYLSIPNRRLSGTLPSDLGKLTAIRHLNLRDNKLFGSLPSDFFNATELRSLILSGNSLSGPLPPQIGKLNRLLHLDLSHNSFNDSIPSSLVQCKRLKTLSLNENSFSGPLPTGLGTNLTTLEKLNLSSNRLTGPIPGDFGSLVNLKATLDMSHNSFTGPIPESLGKIPQRVYINLSYNNLRGPIPQVSTLLNAGPTAFLGNPFLCGPPLKLSCPPDASDMNSLSLIHPPSRYPGGNSAKDRKHGHFVFIIILVTGIILGICFFGGLVSYLYKKVYASKGGKMIGGCNFKERSIVRADMFCFAKASLETLSQNMEQYNFVRLDQQIDFTLDQLLTASAFLLGKSGLGIVYKVVLENGLTLAVRRLGEGGSQRFKDYQTEVEAIGKIKHPNIVALRAYCWSVEEKLLIYDYEPNGDLATALHGKAGMAFFTPLSWPVRLRIIKGIAKGLTHLHEDSPRKYVHGNLKPSNILLGHNLEPKISDLGLCRLANTSGESPMFQFEQFTSETPPQNHLPYELATMAISSPTVAQGSHYKAPEASRARKPSQKWDVYSFGVIMLEMVSGKFPVIQVGSAEMDIVRWFHLSIEESKSLVDVLDPYLANDLDMQDEIIAVLKVAHACVDKSPEKRPSMRHVCDILAKLA</sequence>
<keyword evidence="6" id="KW-0433">Leucine-rich repeat</keyword>
<evidence type="ECO:0000256" key="1">
    <source>
        <dbReference type="ARBA" id="ARBA00004479"/>
    </source>
</evidence>